<dbReference type="eggNOG" id="COG3210">
    <property type="taxonomic scope" value="Bacteria"/>
</dbReference>
<proteinExistence type="predicted"/>
<dbReference type="AlphaFoldDB" id="B1XUG4"/>
<name>B1XUG4_POLNS</name>
<organism evidence="1">
    <name type="scientific">Polynucleobacter necessarius subsp. necessarius (strain STIR1)</name>
    <dbReference type="NCBI Taxonomy" id="452638"/>
    <lineage>
        <taxon>Bacteria</taxon>
        <taxon>Pseudomonadati</taxon>
        <taxon>Pseudomonadota</taxon>
        <taxon>Betaproteobacteria</taxon>
        <taxon>Burkholderiales</taxon>
        <taxon>Burkholderiaceae</taxon>
        <taxon>Polynucleobacter</taxon>
    </lineage>
</organism>
<dbReference type="STRING" id="452638.Pnec_0775"/>
<dbReference type="HOGENOM" id="CLU_1049110_0_0_4"/>
<sequence length="265" mass="26759">MYVSGRLNVGNANTNNTNTNSNTVTYNGTVIRREDIPAFLTAQNNATTALDVVYSTTAANDSVADRINTQTNVVYINAVNNLTLYSAAEIKANGTTGGAINITAQAFNAESGSLIQANGNNDPGSASTITTSDVHLSGAISANGANGGSFALSANNAQFDGQAVIQTNGSSGPGGHIDIDVSQDINFVNSSLYANGTTDGGSIRILSRAGNLSLFDSEIQTNGGNGRGGSIQLSANNGSISISSALKSNGATQGGIFSSPPTISP</sequence>
<gene>
    <name evidence="1" type="ordered locus">Pnec_0775</name>
</gene>
<protein>
    <submittedName>
        <fullName evidence="1">Filamentous haemagglutinin family outer membrane protein</fullName>
    </submittedName>
</protein>
<accession>B1XUG4</accession>
<evidence type="ECO:0000313" key="1">
    <source>
        <dbReference type="EMBL" id="ACB43991.1"/>
    </source>
</evidence>
<dbReference type="KEGG" id="pne:Pnec_0775"/>
<dbReference type="EMBL" id="CP001010">
    <property type="protein sequence ID" value="ACB43991.1"/>
    <property type="molecule type" value="Genomic_DNA"/>
</dbReference>
<reference evidence="1" key="1">
    <citation type="submission" date="2008-03" db="EMBL/GenBank/DDBJ databases">
        <title>Complete sequence of Polynucleobacter necessarius STIR1.</title>
        <authorList>
            <consortium name="US DOE Joint Genome Institute"/>
            <person name="Copeland A."/>
            <person name="Lucas S."/>
            <person name="Lapidus A."/>
            <person name="Barry K."/>
            <person name="Detter J.C."/>
            <person name="Glavina del Rio T."/>
            <person name="Hammon N."/>
            <person name="Israni S."/>
            <person name="Dalin E."/>
            <person name="Tice H."/>
            <person name="Pitluck S."/>
            <person name="Chain P."/>
            <person name="Malfatti S."/>
            <person name="Shin M."/>
            <person name="Vergez L."/>
            <person name="Schmutz J."/>
            <person name="Larimer F."/>
            <person name="Land M."/>
            <person name="Hauser L."/>
            <person name="Kyrpides N."/>
            <person name="Kim E."/>
            <person name="Hahn M."/>
            <person name="Richardson P."/>
        </authorList>
    </citation>
    <scope>NUCLEOTIDE SEQUENCE [LARGE SCALE GENOMIC DNA]</scope>
    <source>
        <strain evidence="1">STIR1</strain>
    </source>
</reference>